<evidence type="ECO:0000259" key="6">
    <source>
        <dbReference type="PROSITE" id="PS50850"/>
    </source>
</evidence>
<feature type="transmembrane region" description="Helical" evidence="5">
    <location>
        <begin position="413"/>
        <end position="437"/>
    </location>
</feature>
<keyword evidence="2 5" id="KW-0812">Transmembrane</keyword>
<evidence type="ECO:0000256" key="5">
    <source>
        <dbReference type="SAM" id="Phobius"/>
    </source>
</evidence>
<dbReference type="SUPFAM" id="SSF103473">
    <property type="entry name" value="MFS general substrate transporter"/>
    <property type="match status" value="1"/>
</dbReference>
<feature type="transmembrane region" description="Helical" evidence="5">
    <location>
        <begin position="391"/>
        <end position="407"/>
    </location>
</feature>
<dbReference type="InterPro" id="IPR011701">
    <property type="entry name" value="MFS"/>
</dbReference>
<proteinExistence type="predicted"/>
<gene>
    <name evidence="8" type="primary">LOC106472210</name>
</gene>
<dbReference type="RefSeq" id="XP_022256520.1">
    <property type="nucleotide sequence ID" value="XM_022400812.1"/>
</dbReference>
<dbReference type="Pfam" id="PF07690">
    <property type="entry name" value="MFS_1"/>
    <property type="match status" value="1"/>
</dbReference>
<dbReference type="InterPro" id="IPR036259">
    <property type="entry name" value="MFS_trans_sf"/>
</dbReference>
<keyword evidence="4 5" id="KW-0472">Membrane</keyword>
<feature type="transmembrane region" description="Helical" evidence="5">
    <location>
        <begin position="157"/>
        <end position="178"/>
    </location>
</feature>
<keyword evidence="7" id="KW-1185">Reference proteome</keyword>
<feature type="transmembrane region" description="Helical" evidence="5">
    <location>
        <begin position="274"/>
        <end position="294"/>
    </location>
</feature>
<evidence type="ECO:0000256" key="4">
    <source>
        <dbReference type="ARBA" id="ARBA00023136"/>
    </source>
</evidence>
<organism evidence="7 8">
    <name type="scientific">Limulus polyphemus</name>
    <name type="common">Atlantic horseshoe crab</name>
    <dbReference type="NCBI Taxonomy" id="6850"/>
    <lineage>
        <taxon>Eukaryota</taxon>
        <taxon>Metazoa</taxon>
        <taxon>Ecdysozoa</taxon>
        <taxon>Arthropoda</taxon>
        <taxon>Chelicerata</taxon>
        <taxon>Merostomata</taxon>
        <taxon>Xiphosura</taxon>
        <taxon>Limulidae</taxon>
        <taxon>Limulus</taxon>
    </lineage>
</organism>
<feature type="transmembrane region" description="Helical" evidence="5">
    <location>
        <begin position="247"/>
        <end position="268"/>
    </location>
</feature>
<dbReference type="InterPro" id="IPR020846">
    <property type="entry name" value="MFS_dom"/>
</dbReference>
<keyword evidence="3 5" id="KW-1133">Transmembrane helix</keyword>
<feature type="domain" description="Major facilitator superfamily (MFS) profile" evidence="6">
    <location>
        <begin position="108"/>
        <end position="501"/>
    </location>
</feature>
<reference evidence="8" key="1">
    <citation type="submission" date="2025-08" db="UniProtKB">
        <authorList>
            <consortium name="RefSeq"/>
        </authorList>
    </citation>
    <scope>IDENTIFICATION</scope>
    <source>
        <tissue evidence="8">Muscle</tissue>
    </source>
</reference>
<feature type="transmembrane region" description="Helical" evidence="5">
    <location>
        <begin position="449"/>
        <end position="467"/>
    </location>
</feature>
<feature type="transmembrane region" description="Helical" evidence="5">
    <location>
        <begin position="190"/>
        <end position="208"/>
    </location>
</feature>
<dbReference type="GeneID" id="106472210"/>
<accession>A0ABM1TKW4</accession>
<dbReference type="PANTHER" id="PTHR24064">
    <property type="entry name" value="SOLUTE CARRIER FAMILY 22 MEMBER"/>
    <property type="match status" value="1"/>
</dbReference>
<name>A0ABM1TKW4_LIMPO</name>
<evidence type="ECO:0000256" key="3">
    <source>
        <dbReference type="ARBA" id="ARBA00022989"/>
    </source>
</evidence>
<sequence>MTCTLWKRTALYKSPRRLTTSAKVMDLDNILQEIGEFGTYQKLVLVFLIAPACLFHGSQSVTQVIVSVTPDYWCRLSESKGDNLSSLIHSTRLNRSISASCFTLQDNRSISENYTDFVTNETFSVHPIKCENGWDYDTTQYSSTIVTEWDLVCDDDILPTVGFSIFFLGTFIGAFLFVNVIDRYGRRTTCLLTLFVRLIAAITTSMAPNFPVWVIGRFTIGLCGTVAYPSLFVLAQEIIGQRYLATASLLLITCYTSGHVVIGLLSYAIRDWRMLTICMNVPFIVTLMLQFWLLPESPRYLLSIGNKTKLVRVLGTIKKFNRKNKVINLEKCIEYIYSTVNETVCKGLSLYVPRMWFDARFTFVMSGIVEFPGHFLMCYLIDRWGRKWPQFLSTIFTGIACCCIVILSDGPGIYALVLYLFGKLCVIFAIQAMFLYGAELFPTTVRGRGLVYLNFWVSFLSIFVPYVDYLGQWAFKLPLFILGMLSILGSLSVLFLPETLGLRIPQTVEEGERFGKNLTWKELLLCPTSNNKVCLVTNEEEETVLLIAEDNSVLTDDAENFENMREDIELT</sequence>
<evidence type="ECO:0000256" key="2">
    <source>
        <dbReference type="ARBA" id="ARBA00022692"/>
    </source>
</evidence>
<dbReference type="Proteomes" id="UP000694941">
    <property type="component" value="Unplaced"/>
</dbReference>
<dbReference type="CDD" id="cd17317">
    <property type="entry name" value="MFS_SLC22"/>
    <property type="match status" value="1"/>
</dbReference>
<comment type="subcellular location">
    <subcellularLocation>
        <location evidence="1">Membrane</location>
        <topology evidence="1">Multi-pass membrane protein</topology>
    </subcellularLocation>
</comment>
<feature type="transmembrane region" description="Helical" evidence="5">
    <location>
        <begin position="473"/>
        <end position="496"/>
    </location>
</feature>
<protein>
    <submittedName>
        <fullName evidence="8">Carcinine transporter-like</fullName>
    </submittedName>
</protein>
<dbReference type="PROSITE" id="PS50850">
    <property type="entry name" value="MFS"/>
    <property type="match status" value="1"/>
</dbReference>
<dbReference type="Gene3D" id="1.20.1250.20">
    <property type="entry name" value="MFS general substrate transporter like domains"/>
    <property type="match status" value="2"/>
</dbReference>
<evidence type="ECO:0000313" key="7">
    <source>
        <dbReference type="Proteomes" id="UP000694941"/>
    </source>
</evidence>
<evidence type="ECO:0000313" key="8">
    <source>
        <dbReference type="RefSeq" id="XP_022256520.1"/>
    </source>
</evidence>
<evidence type="ECO:0000256" key="1">
    <source>
        <dbReference type="ARBA" id="ARBA00004141"/>
    </source>
</evidence>